<dbReference type="Gene3D" id="3.40.50.720">
    <property type="entry name" value="NAD(P)-binding Rossmann-like Domain"/>
    <property type="match status" value="1"/>
</dbReference>
<reference evidence="5" key="1">
    <citation type="journal article" date="2023" name="Genes Genomics">
        <title>Genomic insights of Leclercia adecarboxylata strains linked to an outbreak in public hospitals in Mexico.</title>
        <authorList>
            <person name="Barrios-Villa E."/>
            <person name="Pacheco-Flores B."/>
            <person name="Lozano-Zarain P."/>
            <person name="Del Campo-Ortega R."/>
            <person name="de Jesus Ascencio-Montiel I."/>
            <person name="Gonzalez-Leon M."/>
            <person name="Camorlinga-Ponce M."/>
            <person name="Gaytan Cervantes F.J."/>
            <person name="Gonzalez Torres C."/>
            <person name="Aguilar E."/>
            <person name="Gonzalez Ibarra J."/>
            <person name="Torres Lopez F.J."/>
            <person name="Rosas-Vargas H."/>
            <person name="Gonzalez-Bonilla C.R."/>
            <person name="Del Carmen Rocha-Gracia R."/>
        </authorList>
    </citation>
    <scope>NUCLEOTIDE SEQUENCE</scope>
    <source>
        <strain evidence="5">Lac40</strain>
    </source>
</reference>
<sequence>MTFPEMPSFGLHGKRALVTGGSRGLGFACAIALAHAGAEVWIAARDRQTLEAAAALAAEHGRVLHPVALDITDVAQVGAVLAELPVFDILVNSAGLARHEPFLTASEASFDAVMAVNVRATFFISQRVAARMRDQRIAGSIIHLSSQMGHVGGPRRSVYCASKFALEGLTKAMALELGEDGIRVNTLCPTFIETALSAPSLAEPDFRRYVLDNITLRRLGKLEDIMGPVVFLASDAAGMITGSALMVDGGWTAT</sequence>
<dbReference type="FunFam" id="3.40.50.720:FF:000084">
    <property type="entry name" value="Short-chain dehydrogenase reductase"/>
    <property type="match status" value="1"/>
</dbReference>
<evidence type="ECO:0000313" key="6">
    <source>
        <dbReference type="Proteomes" id="UP001149314"/>
    </source>
</evidence>
<gene>
    <name evidence="5" type="ORF">OEZ79_09210</name>
</gene>
<dbReference type="InterPro" id="IPR051737">
    <property type="entry name" value="L-xylulose/Carbonyl_redctase"/>
</dbReference>
<organism evidence="5 6">
    <name type="scientific">Leclercia adecarboxylata</name>
    <dbReference type="NCBI Taxonomy" id="83655"/>
    <lineage>
        <taxon>Bacteria</taxon>
        <taxon>Pseudomonadati</taxon>
        <taxon>Pseudomonadota</taxon>
        <taxon>Gammaproteobacteria</taxon>
        <taxon>Enterobacterales</taxon>
        <taxon>Enterobacteriaceae</taxon>
        <taxon>Leclercia</taxon>
    </lineage>
</organism>
<evidence type="ECO:0000256" key="2">
    <source>
        <dbReference type="ARBA" id="ARBA00011881"/>
    </source>
</evidence>
<dbReference type="InterPro" id="IPR057326">
    <property type="entry name" value="KR_dom"/>
</dbReference>
<dbReference type="PROSITE" id="PS00061">
    <property type="entry name" value="ADH_SHORT"/>
    <property type="match status" value="1"/>
</dbReference>
<feature type="domain" description="Ketoreductase" evidence="4">
    <location>
        <begin position="14"/>
        <end position="181"/>
    </location>
</feature>
<dbReference type="Pfam" id="PF13561">
    <property type="entry name" value="adh_short_C2"/>
    <property type="match status" value="1"/>
</dbReference>
<name>A0A9X4BC41_9ENTR</name>
<dbReference type="PRINTS" id="PR00080">
    <property type="entry name" value="SDRFAMILY"/>
</dbReference>
<comment type="caution">
    <text evidence="5">The sequence shown here is derived from an EMBL/GenBank/DDBJ whole genome shotgun (WGS) entry which is preliminary data.</text>
</comment>
<dbReference type="SMART" id="SM00822">
    <property type="entry name" value="PKS_KR"/>
    <property type="match status" value="1"/>
</dbReference>
<dbReference type="InterPro" id="IPR036291">
    <property type="entry name" value="NAD(P)-bd_dom_sf"/>
</dbReference>
<dbReference type="AlphaFoldDB" id="A0A9X4BC41"/>
<dbReference type="RefSeq" id="WP_151584072.1">
    <property type="nucleotide sequence ID" value="NZ_CP042493.1"/>
</dbReference>
<dbReference type="PANTHER" id="PTHR44252">
    <property type="entry name" value="D-ERYTHRULOSE REDUCTASE"/>
    <property type="match status" value="1"/>
</dbReference>
<comment type="subunit">
    <text evidence="2">Homotetramer.</text>
</comment>
<dbReference type="GO" id="GO:0005997">
    <property type="term" value="P:xylulose metabolic process"/>
    <property type="evidence" value="ECO:0007669"/>
    <property type="project" value="TreeGrafter"/>
</dbReference>
<dbReference type="PANTHER" id="PTHR44252:SF3">
    <property type="entry name" value="D-ERYTHRULOSE REDUCTASE-RELATED"/>
    <property type="match status" value="1"/>
</dbReference>
<comment type="similarity">
    <text evidence="1">Belongs to the short-chain dehydrogenases/reductases (SDR) family.</text>
</comment>
<dbReference type="GO" id="GO:0050038">
    <property type="term" value="F:L-xylulose reductase (NADPH) activity"/>
    <property type="evidence" value="ECO:0007669"/>
    <property type="project" value="TreeGrafter"/>
</dbReference>
<dbReference type="GO" id="GO:0004090">
    <property type="term" value="F:carbonyl reductase (NADPH) activity"/>
    <property type="evidence" value="ECO:0007669"/>
    <property type="project" value="TreeGrafter"/>
</dbReference>
<dbReference type="GO" id="GO:0006006">
    <property type="term" value="P:glucose metabolic process"/>
    <property type="evidence" value="ECO:0007669"/>
    <property type="project" value="TreeGrafter"/>
</dbReference>
<proteinExistence type="inferred from homology"/>
<dbReference type="Proteomes" id="UP001149314">
    <property type="component" value="Unassembled WGS sequence"/>
</dbReference>
<accession>A0A9X4BC41</accession>
<keyword evidence="3" id="KW-0521">NADP</keyword>
<evidence type="ECO:0000256" key="3">
    <source>
        <dbReference type="ARBA" id="ARBA00022857"/>
    </source>
</evidence>
<dbReference type="InterPro" id="IPR020904">
    <property type="entry name" value="Sc_DH/Rdtase_CS"/>
</dbReference>
<protein>
    <submittedName>
        <fullName evidence="5">SDR family oxidoreductase</fullName>
    </submittedName>
</protein>
<evidence type="ECO:0000313" key="5">
    <source>
        <dbReference type="EMBL" id="MDC6638411.1"/>
    </source>
</evidence>
<dbReference type="InterPro" id="IPR002347">
    <property type="entry name" value="SDR_fam"/>
</dbReference>
<evidence type="ECO:0000259" key="4">
    <source>
        <dbReference type="SMART" id="SM00822"/>
    </source>
</evidence>
<dbReference type="EMBL" id="JAOURS010000007">
    <property type="protein sequence ID" value="MDC6638411.1"/>
    <property type="molecule type" value="Genomic_DNA"/>
</dbReference>
<evidence type="ECO:0000256" key="1">
    <source>
        <dbReference type="ARBA" id="ARBA00006484"/>
    </source>
</evidence>
<dbReference type="PRINTS" id="PR00081">
    <property type="entry name" value="GDHRDH"/>
</dbReference>
<dbReference type="SUPFAM" id="SSF51735">
    <property type="entry name" value="NAD(P)-binding Rossmann-fold domains"/>
    <property type="match status" value="1"/>
</dbReference>